<dbReference type="PANTHER" id="PTHR21503">
    <property type="entry name" value="F-BOX-CONTAINING HYPOTHETICAL PROTEIN C.ELEGANS"/>
    <property type="match status" value="1"/>
</dbReference>
<dbReference type="Pfam" id="PF07735">
    <property type="entry name" value="FBA_2"/>
    <property type="match status" value="1"/>
</dbReference>
<comment type="caution">
    <text evidence="2">The sequence shown here is derived from an EMBL/GenBank/DDBJ whole genome shotgun (WGS) entry which is preliminary data.</text>
</comment>
<dbReference type="AlphaFoldDB" id="A0A2G5USP8"/>
<feature type="domain" description="F-box" evidence="1">
    <location>
        <begin position="2"/>
        <end position="54"/>
    </location>
</feature>
<evidence type="ECO:0000259" key="1">
    <source>
        <dbReference type="PROSITE" id="PS50181"/>
    </source>
</evidence>
<evidence type="ECO:0000313" key="3">
    <source>
        <dbReference type="Proteomes" id="UP000230233"/>
    </source>
</evidence>
<dbReference type="Pfam" id="PF00646">
    <property type="entry name" value="F-box"/>
    <property type="match status" value="1"/>
</dbReference>
<gene>
    <name evidence="2" type="primary">Cnig_chr_III.g9403</name>
    <name evidence="2" type="ORF">B9Z55_009403</name>
</gene>
<organism evidence="2 3">
    <name type="scientific">Caenorhabditis nigoni</name>
    <dbReference type="NCBI Taxonomy" id="1611254"/>
    <lineage>
        <taxon>Eukaryota</taxon>
        <taxon>Metazoa</taxon>
        <taxon>Ecdysozoa</taxon>
        <taxon>Nematoda</taxon>
        <taxon>Chromadorea</taxon>
        <taxon>Rhabditida</taxon>
        <taxon>Rhabditina</taxon>
        <taxon>Rhabditomorpha</taxon>
        <taxon>Rhabditoidea</taxon>
        <taxon>Rhabditidae</taxon>
        <taxon>Peloderinae</taxon>
        <taxon>Caenorhabditis</taxon>
    </lineage>
</organism>
<dbReference type="PANTHER" id="PTHR21503:SF8">
    <property type="entry name" value="F-BOX ASSOCIATED DOMAIN-CONTAINING PROTEIN-RELATED"/>
    <property type="match status" value="1"/>
</dbReference>
<evidence type="ECO:0000313" key="2">
    <source>
        <dbReference type="EMBL" id="PIC42276.1"/>
    </source>
</evidence>
<protein>
    <recommendedName>
        <fullName evidence="1">F-box domain-containing protein</fullName>
    </recommendedName>
</protein>
<reference evidence="3" key="1">
    <citation type="submission" date="2017-10" db="EMBL/GenBank/DDBJ databases">
        <title>Rapid genome shrinkage in a self-fertile nematode reveals novel sperm competition proteins.</title>
        <authorList>
            <person name="Yin D."/>
            <person name="Schwarz E.M."/>
            <person name="Thomas C.G."/>
            <person name="Felde R.L."/>
            <person name="Korf I.F."/>
            <person name="Cutter A.D."/>
            <person name="Schartner C.M."/>
            <person name="Ralston E.J."/>
            <person name="Meyer B.J."/>
            <person name="Haag E.S."/>
        </authorList>
    </citation>
    <scope>NUCLEOTIDE SEQUENCE [LARGE SCALE GENOMIC DNA]</scope>
    <source>
        <strain evidence="3">JU1422</strain>
    </source>
</reference>
<dbReference type="Proteomes" id="UP000230233">
    <property type="component" value="Chromosome III"/>
</dbReference>
<dbReference type="InterPro" id="IPR001810">
    <property type="entry name" value="F-box_dom"/>
</dbReference>
<accession>A0A2G5USP8</accession>
<dbReference type="InterPro" id="IPR012885">
    <property type="entry name" value="F-box_Sdz-33"/>
</dbReference>
<dbReference type="PROSITE" id="PS50181">
    <property type="entry name" value="FBOX"/>
    <property type="match status" value="1"/>
</dbReference>
<dbReference type="EMBL" id="PDUG01000003">
    <property type="protein sequence ID" value="PIC42276.1"/>
    <property type="molecule type" value="Genomic_DNA"/>
</dbReference>
<keyword evidence="3" id="KW-1185">Reference proteome</keyword>
<sequence length="340" mass="39982">MPFPILKTPFVVLSEIINILEPNEIVTASFCSKNMNSFLKNHYQRRKPLEWKLIMSHLWYRGKVDIVTSKDDEKRMTVISLQPYRIDRSPLESKIKFNTEFLELYFESREMGSKMIVEYVTDLFSIGVYGLDIDRTGIWTIDWINKCQEKMLVRFDFYKYPNMINWGGDAAIDYALRNARASDYYNLGDTVSDTFRFDGKMGPMKELYFPVRGHWVTLNNLINFDASHIVVRGSRLSVTDLYSFIRHWCAGGSPRLTFLKLEFEIETDFENFEEQLEVVETNVVGDYRLSDRKADYHFEHGYSIQRNDGVKAVIDFDIDHLVMMVFSDESNYRKTCTTTQ</sequence>
<proteinExistence type="predicted"/>
<name>A0A2G5USP8_9PELO</name>